<dbReference type="GeneID" id="78081283"/>
<evidence type="ECO:0000313" key="3">
    <source>
        <dbReference type="Proteomes" id="UP000006420"/>
    </source>
</evidence>
<keyword evidence="3" id="KW-1185">Reference proteome</keyword>
<protein>
    <recommendedName>
        <fullName evidence="4">DUF3999 domain-containing protein</fullName>
    </recommendedName>
</protein>
<dbReference type="OrthoDB" id="994644at2"/>
<dbReference type="STRING" id="742767.HMPREF9456_00597"/>
<organism evidence="2 3">
    <name type="scientific">Dysgonomonas mossii DSM 22836</name>
    <dbReference type="NCBI Taxonomy" id="742767"/>
    <lineage>
        <taxon>Bacteria</taxon>
        <taxon>Pseudomonadati</taxon>
        <taxon>Bacteroidota</taxon>
        <taxon>Bacteroidia</taxon>
        <taxon>Bacteroidales</taxon>
        <taxon>Dysgonomonadaceae</taxon>
        <taxon>Dysgonomonas</taxon>
    </lineage>
</organism>
<keyword evidence="1" id="KW-1133">Transmembrane helix</keyword>
<comment type="caution">
    <text evidence="2">The sequence shown here is derived from an EMBL/GenBank/DDBJ whole genome shotgun (WGS) entry which is preliminary data.</text>
</comment>
<evidence type="ECO:0000256" key="1">
    <source>
        <dbReference type="SAM" id="Phobius"/>
    </source>
</evidence>
<dbReference type="AlphaFoldDB" id="F8WX88"/>
<name>F8WX88_9BACT</name>
<dbReference type="EMBL" id="ADLW01000002">
    <property type="protein sequence ID" value="EGK04844.1"/>
    <property type="molecule type" value="Genomic_DNA"/>
</dbReference>
<reference evidence="2 3" key="1">
    <citation type="submission" date="2011-04" db="EMBL/GenBank/DDBJ databases">
        <title>The Genome Sequence of Dysgonomonas mossii DSM 22836.</title>
        <authorList>
            <consortium name="The Broad Institute Genome Sequencing Platform"/>
            <person name="Earl A."/>
            <person name="Ward D."/>
            <person name="Feldgarden M."/>
            <person name="Gevers D."/>
            <person name="Pudlo N."/>
            <person name="Martens E."/>
            <person name="Allen-Vercoe E."/>
            <person name="Young S.K."/>
            <person name="Zeng Q."/>
            <person name="Gargeya S."/>
            <person name="Fitzgerald M."/>
            <person name="Haas B."/>
            <person name="Abouelleil A."/>
            <person name="Alvarado L."/>
            <person name="Arachchi H.M."/>
            <person name="Berlin A."/>
            <person name="Brown A."/>
            <person name="Chapman S.B."/>
            <person name="Chen Z."/>
            <person name="Dunbar C."/>
            <person name="Freedman E."/>
            <person name="Gearin G."/>
            <person name="Gellesch M."/>
            <person name="Goldberg J."/>
            <person name="Griggs A."/>
            <person name="Gujja S."/>
            <person name="Heiman D."/>
            <person name="Howarth C."/>
            <person name="Larson L."/>
            <person name="Lui A."/>
            <person name="MacDonald P.J.P."/>
            <person name="Mehta T."/>
            <person name="Montmayeur A."/>
            <person name="Murphy C."/>
            <person name="Neiman D."/>
            <person name="Pearson M."/>
            <person name="Priest M."/>
            <person name="Roberts A."/>
            <person name="Saif S."/>
            <person name="Shea T."/>
            <person name="Shenoy N."/>
            <person name="Sisk P."/>
            <person name="Stolte C."/>
            <person name="Sykes S."/>
            <person name="Yandava C."/>
            <person name="Wortman J."/>
            <person name="Nusbaum C."/>
            <person name="Birren B."/>
        </authorList>
    </citation>
    <scope>NUCLEOTIDE SEQUENCE [LARGE SCALE GENOMIC DNA]</scope>
    <source>
        <strain evidence="2 3">DSM 22836</strain>
    </source>
</reference>
<accession>F8WX88</accession>
<dbReference type="Proteomes" id="UP000006420">
    <property type="component" value="Unassembled WGS sequence"/>
</dbReference>
<gene>
    <name evidence="2" type="ORF">HMPREF9456_00597</name>
</gene>
<sequence>MKRIIFTYLLSLFLFQVSGQSLWRAEIKPVQEKGYYNIELDQHIIAKSVAFDLSDLRIYNSKNKEIPYFLRAVSPVQEVSRFESYSLKQNIEKDSLNIVVIDNTKLDDISRFYIFIRSADVNKYASVRGSNDMSQWYIVKQKTHIYSLGHKADNNEEALLLDIPQGNYKYYEITIENDQNSPLKILRVGDYASSNIYGQFSEISLGRFVAKDSINKKTYISFPDLHDTYKINRLEISVQSDAHYLRHVLLSDTINRKTLRFDLSSKTDNSFIVDYFPLGKQTFIAIENNNNLPLDITSIKAYGLNRYLCAYLEQGEKYCLEVGLKSKSSPDYDIDHFKNDIPVDLPIIKTENLSQIDIAIAAPPDRQPSLIEKPLFLWAVIILIGLFLTFVCYKTIKEMKKK</sequence>
<evidence type="ECO:0000313" key="2">
    <source>
        <dbReference type="EMBL" id="EGK04844.1"/>
    </source>
</evidence>
<evidence type="ECO:0008006" key="4">
    <source>
        <dbReference type="Google" id="ProtNLM"/>
    </source>
</evidence>
<keyword evidence="1" id="KW-0812">Transmembrane</keyword>
<dbReference type="HOGENOM" id="CLU_056540_0_0_10"/>
<keyword evidence="1" id="KW-0472">Membrane</keyword>
<proteinExistence type="predicted"/>
<feature type="transmembrane region" description="Helical" evidence="1">
    <location>
        <begin position="375"/>
        <end position="393"/>
    </location>
</feature>
<dbReference type="eggNOG" id="ENOG502Z9BT">
    <property type="taxonomic scope" value="Bacteria"/>
</dbReference>
<dbReference type="RefSeq" id="WP_006841968.1">
    <property type="nucleotide sequence ID" value="NZ_AQWJ01000001.1"/>
</dbReference>